<dbReference type="InterPro" id="IPR025519">
    <property type="entry name" value="DUF4407"/>
</dbReference>
<name>A0AAU7N101_9FLAO</name>
<proteinExistence type="predicted"/>
<evidence type="ECO:0000256" key="2">
    <source>
        <dbReference type="SAM" id="Phobius"/>
    </source>
</evidence>
<dbReference type="RefSeq" id="WP_349352614.1">
    <property type="nucleotide sequence ID" value="NZ_CP157804.1"/>
</dbReference>
<dbReference type="EMBL" id="CP157804">
    <property type="protein sequence ID" value="XBQ24294.1"/>
    <property type="molecule type" value="Genomic_DNA"/>
</dbReference>
<reference evidence="3" key="1">
    <citation type="submission" date="2024-05" db="EMBL/GenBank/DDBJ databases">
        <title>Draft Genome Sequences of Flagellimonas sp. MMG031 and Marinobacter sp. MMG032 Isolated from the dinoflagellate Symbiodinium pilosum.</title>
        <authorList>
            <person name="Shikuma N.J."/>
            <person name="Farrell M.V."/>
        </authorList>
    </citation>
    <scope>NUCLEOTIDE SEQUENCE</scope>
    <source>
        <strain evidence="3">MMG031</strain>
    </source>
</reference>
<keyword evidence="2" id="KW-0472">Membrane</keyword>
<organism evidence="3">
    <name type="scientific">Flagellimonas sp. MMG031</name>
    <dbReference type="NCBI Taxonomy" id="3158549"/>
    <lineage>
        <taxon>Bacteria</taxon>
        <taxon>Pseudomonadati</taxon>
        <taxon>Bacteroidota</taxon>
        <taxon>Flavobacteriia</taxon>
        <taxon>Flavobacteriales</taxon>
        <taxon>Flavobacteriaceae</taxon>
        <taxon>Flagellimonas</taxon>
    </lineage>
</organism>
<sequence>MLQRFFIFCSGADTHILDSCSNGERNKYAGIGATVFFTAVMAFIASGYALYTVFDNVYTSIFFGLIWGLLIFNLDRYIVSTIKKRDNFKGELLQAAPRIVLALIIAVVISKPLEMKIFEKEINQVLLEEKNAMTLNNKEQLALQYTPKIESLNQDIANLKNEIATKEAETNALYDTYISEAEGTAGTGLLGKGPVYKEKREKHDAALAELNSLKTTNGEKIENIEAQIVALQTDYDTAVANSQPIIDGFDGLMARINALGKLPWFPSFFIFLLFLAIETAPIIAKLLAPKGEYDYKFEEQESVVATWVTQKVEQRKLLLSTDGEINQQIYADIKNEEELYRYKKQKAEELLRLQADSFHNVQVKGL</sequence>
<evidence type="ECO:0000256" key="1">
    <source>
        <dbReference type="SAM" id="Coils"/>
    </source>
</evidence>
<feature type="transmembrane region" description="Helical" evidence="2">
    <location>
        <begin position="268"/>
        <end position="288"/>
    </location>
</feature>
<keyword evidence="2" id="KW-1133">Transmembrane helix</keyword>
<feature type="coiled-coil region" evidence="1">
    <location>
        <begin position="149"/>
        <end position="241"/>
    </location>
</feature>
<evidence type="ECO:0000313" key="3">
    <source>
        <dbReference type="EMBL" id="XBQ24294.1"/>
    </source>
</evidence>
<gene>
    <name evidence="3" type="ORF">ABNE31_05085</name>
</gene>
<dbReference type="AlphaFoldDB" id="A0AAU7N101"/>
<keyword evidence="1" id="KW-0175">Coiled coil</keyword>
<keyword evidence="2" id="KW-0812">Transmembrane</keyword>
<dbReference type="Pfam" id="PF14362">
    <property type="entry name" value="DUF4407"/>
    <property type="match status" value="1"/>
</dbReference>
<accession>A0AAU7N101</accession>
<dbReference type="KEGG" id="fld:ABNE31_05085"/>
<feature type="transmembrane region" description="Helical" evidence="2">
    <location>
        <begin position="28"/>
        <end position="51"/>
    </location>
</feature>
<protein>
    <submittedName>
        <fullName evidence="3">DUF4407 domain-containing protein</fullName>
    </submittedName>
</protein>
<feature type="transmembrane region" description="Helical" evidence="2">
    <location>
        <begin position="57"/>
        <end position="74"/>
    </location>
</feature>